<name>A0A9P1CY57_9DINO</name>
<evidence type="ECO:0000256" key="1">
    <source>
        <dbReference type="SAM" id="SignalP"/>
    </source>
</evidence>
<dbReference type="EMBL" id="CAMXCT030002478">
    <property type="protein sequence ID" value="CAL4785738.1"/>
    <property type="molecule type" value="Genomic_DNA"/>
</dbReference>
<sequence length="407" mass="45824">MKAAGLALILAFAAGGIFGTEAGTWRLQRVVNFVWRNLGVDIRLQRAYQHPFSGYGLYNFSTESWPSIERRPLSSLTSDEFKERYVKGRRPVILTDIKPQLQWTPKNLSLRCGTMPVSFDRRYSAGLRAIPSWMRKLFLDSRTLLTYNHTTEHVLEAMHASTTLEEYVSRLDKDQNSISLAKKVTDGRLYSGNIADYIFPVMLSAQHIERGHCDDLISEGKAVLRRLIEFAAAGRHDPPKFGAMNPVLFVAPAGSRAIPLHQHGPFNDNLLWMLHGSKKIVTVSPSSTEWLYERPEFGGSEYADRVFSADVLEPDASVQPDVRHVRGMEGIISAGELIYLPVNVPHAIQTQDGTSVMLAWQMPVPGIARLFWMKTCSFLEELSDFPPWAEKCAILKKLMSENQEASD</sequence>
<dbReference type="InterPro" id="IPR041667">
    <property type="entry name" value="Cupin_8"/>
</dbReference>
<dbReference type="OrthoDB" id="47172at2759"/>
<evidence type="ECO:0000313" key="3">
    <source>
        <dbReference type="EMBL" id="CAI3998426.1"/>
    </source>
</evidence>
<dbReference type="Gene3D" id="2.60.120.650">
    <property type="entry name" value="Cupin"/>
    <property type="match status" value="1"/>
</dbReference>
<dbReference type="Pfam" id="PF13621">
    <property type="entry name" value="Cupin_8"/>
    <property type="match status" value="1"/>
</dbReference>
<feature type="chain" id="PRO_5043270945" description="Cupin-like domain-containing protein" evidence="1">
    <location>
        <begin position="20"/>
        <end position="407"/>
    </location>
</feature>
<proteinExistence type="predicted"/>
<accession>A0A9P1CY57</accession>
<reference evidence="4" key="2">
    <citation type="submission" date="2024-04" db="EMBL/GenBank/DDBJ databases">
        <authorList>
            <person name="Chen Y."/>
            <person name="Shah S."/>
            <person name="Dougan E. K."/>
            <person name="Thang M."/>
            <person name="Chan C."/>
        </authorList>
    </citation>
    <scope>NUCLEOTIDE SEQUENCE [LARGE SCALE GENOMIC DNA]</scope>
</reference>
<dbReference type="PANTHER" id="PTHR12461">
    <property type="entry name" value="HYPOXIA-INDUCIBLE FACTOR 1 ALPHA INHIBITOR-RELATED"/>
    <property type="match status" value="1"/>
</dbReference>
<reference evidence="3" key="1">
    <citation type="submission" date="2022-10" db="EMBL/GenBank/DDBJ databases">
        <authorList>
            <person name="Chen Y."/>
            <person name="Dougan E. K."/>
            <person name="Chan C."/>
            <person name="Rhodes N."/>
            <person name="Thang M."/>
        </authorList>
    </citation>
    <scope>NUCLEOTIDE SEQUENCE</scope>
</reference>
<feature type="signal peptide" evidence="1">
    <location>
        <begin position="1"/>
        <end position="19"/>
    </location>
</feature>
<evidence type="ECO:0000259" key="2">
    <source>
        <dbReference type="Pfam" id="PF13621"/>
    </source>
</evidence>
<keyword evidence="1" id="KW-0732">Signal</keyword>
<evidence type="ECO:0000313" key="4">
    <source>
        <dbReference type="EMBL" id="CAL1151801.1"/>
    </source>
</evidence>
<organism evidence="3">
    <name type="scientific">Cladocopium goreaui</name>
    <dbReference type="NCBI Taxonomy" id="2562237"/>
    <lineage>
        <taxon>Eukaryota</taxon>
        <taxon>Sar</taxon>
        <taxon>Alveolata</taxon>
        <taxon>Dinophyceae</taxon>
        <taxon>Suessiales</taxon>
        <taxon>Symbiodiniaceae</taxon>
        <taxon>Cladocopium</taxon>
    </lineage>
</organism>
<dbReference type="PANTHER" id="PTHR12461:SF105">
    <property type="entry name" value="HYPOXIA-INDUCIBLE FACTOR 1-ALPHA INHIBITOR"/>
    <property type="match status" value="1"/>
</dbReference>
<comment type="caution">
    <text evidence="3">The sequence shown here is derived from an EMBL/GenBank/DDBJ whole genome shotgun (WGS) entry which is preliminary data.</text>
</comment>
<feature type="domain" description="Cupin-like" evidence="2">
    <location>
        <begin position="80"/>
        <end position="358"/>
    </location>
</feature>
<dbReference type="EMBL" id="CAMXCT020002478">
    <property type="protein sequence ID" value="CAL1151801.1"/>
    <property type="molecule type" value="Genomic_DNA"/>
</dbReference>
<keyword evidence="5" id="KW-1185">Reference proteome</keyword>
<protein>
    <recommendedName>
        <fullName evidence="2">Cupin-like domain-containing protein</fullName>
    </recommendedName>
</protein>
<evidence type="ECO:0000313" key="5">
    <source>
        <dbReference type="Proteomes" id="UP001152797"/>
    </source>
</evidence>
<dbReference type="Proteomes" id="UP001152797">
    <property type="component" value="Unassembled WGS sequence"/>
</dbReference>
<gene>
    <name evidence="3" type="ORF">C1SCF055_LOCUS24729</name>
</gene>
<dbReference type="EMBL" id="CAMXCT010002478">
    <property type="protein sequence ID" value="CAI3998426.1"/>
    <property type="molecule type" value="Genomic_DNA"/>
</dbReference>
<dbReference type="AlphaFoldDB" id="A0A9P1CY57"/>
<dbReference type="SUPFAM" id="SSF51197">
    <property type="entry name" value="Clavaminate synthase-like"/>
    <property type="match status" value="1"/>
</dbReference>